<dbReference type="GeneID" id="87948021"/>
<dbReference type="SUPFAM" id="SSF50249">
    <property type="entry name" value="Nucleic acid-binding proteins"/>
    <property type="match status" value="1"/>
</dbReference>
<comment type="similarity">
    <text evidence="2">Belongs to the replication factor A protein 3 family.</text>
</comment>
<gene>
    <name evidence="5" type="ORF">CDEST_11521</name>
</gene>
<dbReference type="Pfam" id="PF08661">
    <property type="entry name" value="Rep_fac-A_3"/>
    <property type="match status" value="1"/>
</dbReference>
<protein>
    <submittedName>
        <fullName evidence="5">Replication factor A protein</fullName>
    </submittedName>
</protein>
<organism evidence="5 6">
    <name type="scientific">Colletotrichum destructivum</name>
    <dbReference type="NCBI Taxonomy" id="34406"/>
    <lineage>
        <taxon>Eukaryota</taxon>
        <taxon>Fungi</taxon>
        <taxon>Dikarya</taxon>
        <taxon>Ascomycota</taxon>
        <taxon>Pezizomycotina</taxon>
        <taxon>Sordariomycetes</taxon>
        <taxon>Hypocreomycetidae</taxon>
        <taxon>Glomerellales</taxon>
        <taxon>Glomerellaceae</taxon>
        <taxon>Colletotrichum</taxon>
        <taxon>Colletotrichum destructivum species complex</taxon>
    </lineage>
</organism>
<keyword evidence="3" id="KW-0539">Nucleus</keyword>
<dbReference type="InterPro" id="IPR012340">
    <property type="entry name" value="NA-bd_OB-fold"/>
</dbReference>
<dbReference type="Gene3D" id="2.40.50.140">
    <property type="entry name" value="Nucleic acid-binding proteins"/>
    <property type="match status" value="1"/>
</dbReference>
<evidence type="ECO:0000313" key="6">
    <source>
        <dbReference type="Proteomes" id="UP001322277"/>
    </source>
</evidence>
<evidence type="ECO:0000256" key="4">
    <source>
        <dbReference type="SAM" id="MobiDB-lite"/>
    </source>
</evidence>
<evidence type="ECO:0000256" key="3">
    <source>
        <dbReference type="ARBA" id="ARBA00023242"/>
    </source>
</evidence>
<accession>A0AAX4ITX5</accession>
<dbReference type="GO" id="GO:0031981">
    <property type="term" value="C:nuclear lumen"/>
    <property type="evidence" value="ECO:0007669"/>
    <property type="project" value="UniProtKB-ARBA"/>
</dbReference>
<dbReference type="RefSeq" id="XP_062783728.1">
    <property type="nucleotide sequence ID" value="XM_062927677.1"/>
</dbReference>
<dbReference type="Proteomes" id="UP001322277">
    <property type="component" value="Chromosome 7"/>
</dbReference>
<evidence type="ECO:0000256" key="2">
    <source>
        <dbReference type="ARBA" id="ARBA00009761"/>
    </source>
</evidence>
<evidence type="ECO:0000256" key="1">
    <source>
        <dbReference type="ARBA" id="ARBA00004123"/>
    </source>
</evidence>
<sequence length="354" mass="38267">MAEPMSTPRITAQYLDSYVGRNVMLVGKVLQLRGDSAVLDADGNVTAILNRDVHLTNGNAAQIIGKVNPDLSIKVLSSRDLGPDTSNSPPPSSRRHTITSLSSSSTTDRPSGCDARKGGTTGSPSPRHTLSICSPAGSDDNRGKRHFPAGAITNNPRSASRPSKPHPLPACRIHRRTLLSRAILASKDHISPRTAKQVIRAAPLALSNPIPLDRRVLLGNSPYPCAPATRSPTTPRKPRTGSGTRVREEMAAITSKDQDHGGQRYKSRVLSTIRNCWAPPWTASDVWPWAQWVCEQMRLRGGGSAVVSGAISLRGPRTRATFATRQEDRSISASFCRFMGIDDSLMEKLCKPSF</sequence>
<dbReference type="AlphaFoldDB" id="A0AAX4ITX5"/>
<feature type="compositionally biased region" description="Polar residues" evidence="4">
    <location>
        <begin position="152"/>
        <end position="161"/>
    </location>
</feature>
<feature type="region of interest" description="Disordered" evidence="4">
    <location>
        <begin position="223"/>
        <end position="245"/>
    </location>
</feature>
<feature type="compositionally biased region" description="Low complexity" evidence="4">
    <location>
        <begin position="98"/>
        <end position="110"/>
    </location>
</feature>
<evidence type="ECO:0000313" key="5">
    <source>
        <dbReference type="EMBL" id="WQF86507.1"/>
    </source>
</evidence>
<feature type="compositionally biased region" description="Polar residues" evidence="4">
    <location>
        <begin position="122"/>
        <end position="132"/>
    </location>
</feature>
<dbReference type="CDD" id="cd04479">
    <property type="entry name" value="RPA3"/>
    <property type="match status" value="1"/>
</dbReference>
<comment type="subcellular location">
    <subcellularLocation>
        <location evidence="1">Nucleus</location>
    </subcellularLocation>
</comment>
<dbReference type="EMBL" id="CP137311">
    <property type="protein sequence ID" value="WQF86507.1"/>
    <property type="molecule type" value="Genomic_DNA"/>
</dbReference>
<dbReference type="KEGG" id="cdet:87948021"/>
<name>A0AAX4ITX5_9PEZI</name>
<proteinExistence type="inferred from homology"/>
<keyword evidence="6" id="KW-1185">Reference proteome</keyword>
<dbReference type="InterPro" id="IPR013970">
    <property type="entry name" value="Rfa2"/>
</dbReference>
<feature type="region of interest" description="Disordered" evidence="4">
    <location>
        <begin position="78"/>
        <end position="169"/>
    </location>
</feature>
<dbReference type="GO" id="GO:0003677">
    <property type="term" value="F:DNA binding"/>
    <property type="evidence" value="ECO:0007669"/>
    <property type="project" value="InterPro"/>
</dbReference>
<dbReference type="GO" id="GO:0006281">
    <property type="term" value="P:DNA repair"/>
    <property type="evidence" value="ECO:0007669"/>
    <property type="project" value="InterPro"/>
</dbReference>
<dbReference type="GO" id="GO:0006260">
    <property type="term" value="P:DNA replication"/>
    <property type="evidence" value="ECO:0007669"/>
    <property type="project" value="InterPro"/>
</dbReference>
<reference evidence="6" key="1">
    <citation type="journal article" date="2023" name="bioRxiv">
        <title>Complete genome of the Medicago anthracnose fungus, Colletotrichum destructivum, reveals a mini-chromosome-like region within a core chromosome.</title>
        <authorList>
            <person name="Lapalu N."/>
            <person name="Simon A."/>
            <person name="Lu A."/>
            <person name="Plaumann P.-L."/>
            <person name="Amselem J."/>
            <person name="Pigne S."/>
            <person name="Auger A."/>
            <person name="Koch C."/>
            <person name="Dallery J.-F."/>
            <person name="O'Connell R.J."/>
        </authorList>
    </citation>
    <scope>NUCLEOTIDE SEQUENCE [LARGE SCALE GENOMIC DNA]</scope>
    <source>
        <strain evidence="6">CBS 520.97</strain>
    </source>
</reference>
<feature type="compositionally biased region" description="Low complexity" evidence="4">
    <location>
        <begin position="226"/>
        <end position="244"/>
    </location>
</feature>
<dbReference type="GO" id="GO:0006310">
    <property type="term" value="P:DNA recombination"/>
    <property type="evidence" value="ECO:0007669"/>
    <property type="project" value="InterPro"/>
</dbReference>